<evidence type="ECO:0000313" key="1">
    <source>
        <dbReference type="EMBL" id="CAG6639784.1"/>
    </source>
</evidence>
<reference evidence="1" key="1">
    <citation type="submission" date="2021-05" db="EMBL/GenBank/DDBJ databases">
        <authorList>
            <person name="Alioto T."/>
            <person name="Alioto T."/>
            <person name="Gomez Garrido J."/>
        </authorList>
    </citation>
    <scope>NUCLEOTIDE SEQUENCE</scope>
</reference>
<dbReference type="EMBL" id="HBUF01108899">
    <property type="protein sequence ID" value="CAG6639784.1"/>
    <property type="molecule type" value="Transcribed_RNA"/>
</dbReference>
<dbReference type="EMBL" id="HBUF01108893">
    <property type="protein sequence ID" value="CAG6639774.1"/>
    <property type="molecule type" value="Transcribed_RNA"/>
</dbReference>
<dbReference type="EMBL" id="HBUF01108897">
    <property type="protein sequence ID" value="CAG6639779.1"/>
    <property type="molecule type" value="Transcribed_RNA"/>
</dbReference>
<sequence length="102" mass="11562">MKLVSMRNVRTHVLDLVVRMPTAELSTIVLSVPADLAIQESREFDAVSFHHLHHHLSHHPRLTLAYRRPVDHIRNVETSTAIHLVPVCPATLATRLIVDQNV</sequence>
<protein>
    <submittedName>
        <fullName evidence="1">Uncharacterized protein</fullName>
    </submittedName>
</protein>
<dbReference type="EMBL" id="HBUF01108891">
    <property type="protein sequence ID" value="CAG6639769.1"/>
    <property type="molecule type" value="Transcribed_RNA"/>
</dbReference>
<accession>A0A8D8VZX7</accession>
<name>A0A8D8VZX7_9HEMI</name>
<proteinExistence type="predicted"/>
<organism evidence="1">
    <name type="scientific">Cacopsylla melanoneura</name>
    <dbReference type="NCBI Taxonomy" id="428564"/>
    <lineage>
        <taxon>Eukaryota</taxon>
        <taxon>Metazoa</taxon>
        <taxon>Ecdysozoa</taxon>
        <taxon>Arthropoda</taxon>
        <taxon>Hexapoda</taxon>
        <taxon>Insecta</taxon>
        <taxon>Pterygota</taxon>
        <taxon>Neoptera</taxon>
        <taxon>Paraneoptera</taxon>
        <taxon>Hemiptera</taxon>
        <taxon>Sternorrhyncha</taxon>
        <taxon>Psylloidea</taxon>
        <taxon>Psyllidae</taxon>
        <taxon>Psyllinae</taxon>
        <taxon>Cacopsylla</taxon>
    </lineage>
</organism>
<dbReference type="AlphaFoldDB" id="A0A8D8VZX7"/>